<gene>
    <name evidence="3" type="ORF">ACFQ4H_24600</name>
</gene>
<dbReference type="EMBL" id="JBHTMP010000045">
    <property type="protein sequence ID" value="MFD1324270.1"/>
    <property type="molecule type" value="Genomic_DNA"/>
</dbReference>
<dbReference type="Gene3D" id="2.40.260.10">
    <property type="entry name" value="Sortase"/>
    <property type="match status" value="1"/>
</dbReference>
<dbReference type="InterPro" id="IPR023365">
    <property type="entry name" value="Sortase_dom-sf"/>
</dbReference>
<evidence type="ECO:0000313" key="3">
    <source>
        <dbReference type="EMBL" id="MFD1324270.1"/>
    </source>
</evidence>
<dbReference type="Pfam" id="PF04203">
    <property type="entry name" value="Sortase"/>
    <property type="match status" value="1"/>
</dbReference>
<protein>
    <submittedName>
        <fullName evidence="3">Class F sortase</fullName>
    </submittedName>
</protein>
<keyword evidence="1" id="KW-0378">Hydrolase</keyword>
<organism evidence="3 4">
    <name type="scientific">Micromonospora sonneratiae</name>
    <dbReference type="NCBI Taxonomy" id="1184706"/>
    <lineage>
        <taxon>Bacteria</taxon>
        <taxon>Bacillati</taxon>
        <taxon>Actinomycetota</taxon>
        <taxon>Actinomycetes</taxon>
        <taxon>Micromonosporales</taxon>
        <taxon>Micromonosporaceae</taxon>
        <taxon>Micromonospora</taxon>
    </lineage>
</organism>
<sequence length="250" mass="25864">MNVRLNRSRPVTRPARSLVAAVTGLAGAAILVLVASGPEPPTAAPRAVATAAPRAVSTAPAGATARAVATAGSNVGHPDRAVATGEAPASAGQAGFRGPPDETQQLPGPAVRLPQGGTARLVRREIGPDGTLPVPDGVREATWWGAALNARAGAVVLAGHVTWQSTTGPFAELWRAESGGNVEVVDERGRAHRYRISEVHTLSKNELPQRAPDLFGQEGPHRLVLVTCGGRWLGGEVGYESNRVVVARPR</sequence>
<proteinExistence type="predicted"/>
<keyword evidence="4" id="KW-1185">Reference proteome</keyword>
<feature type="region of interest" description="Disordered" evidence="2">
    <location>
        <begin position="69"/>
        <end position="110"/>
    </location>
</feature>
<dbReference type="RefSeq" id="WP_377574627.1">
    <property type="nucleotide sequence ID" value="NZ_JBHTMP010000045.1"/>
</dbReference>
<evidence type="ECO:0000256" key="2">
    <source>
        <dbReference type="SAM" id="MobiDB-lite"/>
    </source>
</evidence>
<accession>A0ABW3YKK4</accession>
<dbReference type="InterPro" id="IPR005754">
    <property type="entry name" value="Sortase"/>
</dbReference>
<dbReference type="CDD" id="cd05829">
    <property type="entry name" value="Sortase_F"/>
    <property type="match status" value="1"/>
</dbReference>
<dbReference type="Proteomes" id="UP001597260">
    <property type="component" value="Unassembled WGS sequence"/>
</dbReference>
<name>A0ABW3YKK4_9ACTN</name>
<dbReference type="SUPFAM" id="SSF63817">
    <property type="entry name" value="Sortase"/>
    <property type="match status" value="1"/>
</dbReference>
<reference evidence="4" key="1">
    <citation type="journal article" date="2019" name="Int. J. Syst. Evol. Microbiol.">
        <title>The Global Catalogue of Microorganisms (GCM) 10K type strain sequencing project: providing services to taxonomists for standard genome sequencing and annotation.</title>
        <authorList>
            <consortium name="The Broad Institute Genomics Platform"/>
            <consortium name="The Broad Institute Genome Sequencing Center for Infectious Disease"/>
            <person name="Wu L."/>
            <person name="Ma J."/>
        </authorList>
    </citation>
    <scope>NUCLEOTIDE SEQUENCE [LARGE SCALE GENOMIC DNA]</scope>
    <source>
        <strain evidence="4">JCM 31037</strain>
    </source>
</reference>
<evidence type="ECO:0000256" key="1">
    <source>
        <dbReference type="ARBA" id="ARBA00022801"/>
    </source>
</evidence>
<dbReference type="InterPro" id="IPR042001">
    <property type="entry name" value="Sortase_F"/>
</dbReference>
<comment type="caution">
    <text evidence="3">The sequence shown here is derived from an EMBL/GenBank/DDBJ whole genome shotgun (WGS) entry which is preliminary data.</text>
</comment>
<evidence type="ECO:0000313" key="4">
    <source>
        <dbReference type="Proteomes" id="UP001597260"/>
    </source>
</evidence>